<keyword evidence="3" id="KW-1185">Reference proteome</keyword>
<gene>
    <name evidence="2" type="ORF">TrLO_g7144</name>
</gene>
<dbReference type="EMBL" id="BRXW01000650">
    <property type="protein sequence ID" value="GMH72197.1"/>
    <property type="molecule type" value="Genomic_DNA"/>
</dbReference>
<feature type="compositionally biased region" description="Acidic residues" evidence="1">
    <location>
        <begin position="327"/>
        <end position="363"/>
    </location>
</feature>
<reference evidence="3" key="1">
    <citation type="journal article" date="2023" name="Commun. Biol.">
        <title>Genome analysis of Parmales, the sister group of diatoms, reveals the evolutionary specialization of diatoms from phago-mixotrophs to photoautotrophs.</title>
        <authorList>
            <person name="Ban H."/>
            <person name="Sato S."/>
            <person name="Yoshikawa S."/>
            <person name="Yamada K."/>
            <person name="Nakamura Y."/>
            <person name="Ichinomiya M."/>
            <person name="Sato N."/>
            <person name="Blanc-Mathieu R."/>
            <person name="Endo H."/>
            <person name="Kuwata A."/>
            <person name="Ogata H."/>
        </authorList>
    </citation>
    <scope>NUCLEOTIDE SEQUENCE [LARGE SCALE GENOMIC DNA]</scope>
    <source>
        <strain evidence="3">NIES 3700</strain>
    </source>
</reference>
<feature type="region of interest" description="Disordered" evidence="1">
    <location>
        <begin position="324"/>
        <end position="373"/>
    </location>
</feature>
<proteinExistence type="predicted"/>
<comment type="caution">
    <text evidence="2">The sequence shown here is derived from an EMBL/GenBank/DDBJ whole genome shotgun (WGS) entry which is preliminary data.</text>
</comment>
<name>A0A9W7EAU8_9STRA</name>
<organism evidence="2 3">
    <name type="scientific">Triparma laevis f. longispina</name>
    <dbReference type="NCBI Taxonomy" id="1714387"/>
    <lineage>
        <taxon>Eukaryota</taxon>
        <taxon>Sar</taxon>
        <taxon>Stramenopiles</taxon>
        <taxon>Ochrophyta</taxon>
        <taxon>Bolidophyceae</taxon>
        <taxon>Parmales</taxon>
        <taxon>Triparmaceae</taxon>
        <taxon>Triparma</taxon>
    </lineage>
</organism>
<accession>A0A9W7EAU8</accession>
<dbReference type="AlphaFoldDB" id="A0A9W7EAU8"/>
<dbReference type="Proteomes" id="UP001165122">
    <property type="component" value="Unassembled WGS sequence"/>
</dbReference>
<evidence type="ECO:0000313" key="2">
    <source>
        <dbReference type="EMBL" id="GMH72197.1"/>
    </source>
</evidence>
<evidence type="ECO:0000256" key="1">
    <source>
        <dbReference type="SAM" id="MobiDB-lite"/>
    </source>
</evidence>
<dbReference type="OrthoDB" id="69177at2759"/>
<evidence type="ECO:0000313" key="3">
    <source>
        <dbReference type="Proteomes" id="UP001165122"/>
    </source>
</evidence>
<protein>
    <submittedName>
        <fullName evidence="2">Uncharacterized protein</fullName>
    </submittedName>
</protein>
<sequence length="373" mass="40851">MSDQGEASSQFPIDADGRVPFAGKISVLSNSGFESYRSCVPSSLTSNKNLLKDMKTSMSAREVETDGQYSLGDTFFLPATVPSRCGLESLAQSLFNFHAKDCEFDPERSGAEWWTQVIDTRDDVGVHFDRDYGMEGFGLNVHPHVASVTYMTDIGGPTIVTPHMSGVEAGSDFSGTQDSLFLSYPEKGKHMAFDGRFLHAAPSDLIPEKSKGFRYTFLVNIWLNHCPINSDLLEDEHLAKMKTPAQTTPLNFDNKAPPSVIPMGAGKGEVSEKSLVMKFILDEFRANLIIPFGVAAIREAVANKGSVCELQFQGDDKLVVERGAEVVEGDESESSDDEGDEDDEDEESSDGDDEVSLGSEDTDEKPNPKRQKF</sequence>